<evidence type="ECO:0000256" key="2">
    <source>
        <dbReference type="ARBA" id="ARBA00022737"/>
    </source>
</evidence>
<dbReference type="PROSITE" id="PS50082">
    <property type="entry name" value="WD_REPEATS_2"/>
    <property type="match status" value="3"/>
</dbReference>
<keyword evidence="5" id="KW-0732">Signal</keyword>
<dbReference type="RefSeq" id="XP_008870457.1">
    <property type="nucleotide sequence ID" value="XM_008872235.1"/>
</dbReference>
<dbReference type="InterPro" id="IPR036322">
    <property type="entry name" value="WD40_repeat_dom_sf"/>
</dbReference>
<feature type="region of interest" description="Disordered" evidence="4">
    <location>
        <begin position="315"/>
        <end position="370"/>
    </location>
</feature>
<feature type="repeat" description="WD" evidence="3">
    <location>
        <begin position="673"/>
        <end position="714"/>
    </location>
</feature>
<feature type="compositionally biased region" description="Polar residues" evidence="4">
    <location>
        <begin position="316"/>
        <end position="328"/>
    </location>
</feature>
<dbReference type="SMART" id="SM00320">
    <property type="entry name" value="WD40"/>
    <property type="match status" value="7"/>
</dbReference>
<dbReference type="STRING" id="157072.A0A024U5D7"/>
<dbReference type="PANTHER" id="PTHR19863">
    <property type="entry name" value="NEMITIN (NEURONAL ENRICHED MAP INTERACTING PROTEIN) HOMOLOG"/>
    <property type="match status" value="1"/>
</dbReference>
<dbReference type="AlphaFoldDB" id="A0A024U5D7"/>
<proteinExistence type="predicted"/>
<evidence type="ECO:0000256" key="1">
    <source>
        <dbReference type="ARBA" id="ARBA00022574"/>
    </source>
</evidence>
<evidence type="ECO:0000256" key="5">
    <source>
        <dbReference type="SAM" id="SignalP"/>
    </source>
</evidence>
<protein>
    <submittedName>
        <fullName evidence="6">Uncharacterized protein</fullName>
    </submittedName>
</protein>
<dbReference type="InterPro" id="IPR015943">
    <property type="entry name" value="WD40/YVTN_repeat-like_dom_sf"/>
</dbReference>
<feature type="repeat" description="WD" evidence="3">
    <location>
        <begin position="627"/>
        <end position="661"/>
    </location>
</feature>
<feature type="compositionally biased region" description="Basic and acidic residues" evidence="4">
    <location>
        <begin position="353"/>
        <end position="366"/>
    </location>
</feature>
<dbReference type="InterPro" id="IPR001680">
    <property type="entry name" value="WD40_rpt"/>
</dbReference>
<dbReference type="PROSITE" id="PS50294">
    <property type="entry name" value="WD_REPEATS_REGION"/>
    <property type="match status" value="2"/>
</dbReference>
<evidence type="ECO:0000256" key="4">
    <source>
        <dbReference type="SAM" id="MobiDB-lite"/>
    </source>
</evidence>
<dbReference type="PROSITE" id="PS00678">
    <property type="entry name" value="WD_REPEATS_1"/>
    <property type="match status" value="1"/>
</dbReference>
<keyword evidence="1 3" id="KW-0853">WD repeat</keyword>
<dbReference type="Gene3D" id="2.130.10.10">
    <property type="entry name" value="YVTN repeat-like/Quinoprotein amine dehydrogenase"/>
    <property type="match status" value="2"/>
</dbReference>
<name>A0A024U5D7_9STRA</name>
<keyword evidence="2" id="KW-0677">Repeat</keyword>
<evidence type="ECO:0000256" key="3">
    <source>
        <dbReference type="PROSITE-ProRule" id="PRU00221"/>
    </source>
</evidence>
<feature type="region of interest" description="Disordered" evidence="4">
    <location>
        <begin position="474"/>
        <end position="499"/>
    </location>
</feature>
<dbReference type="VEuPathDB" id="FungiDB:H310_06973"/>
<organism evidence="6">
    <name type="scientific">Aphanomyces invadans</name>
    <dbReference type="NCBI Taxonomy" id="157072"/>
    <lineage>
        <taxon>Eukaryota</taxon>
        <taxon>Sar</taxon>
        <taxon>Stramenopiles</taxon>
        <taxon>Oomycota</taxon>
        <taxon>Saprolegniomycetes</taxon>
        <taxon>Saprolegniales</taxon>
        <taxon>Verrucalvaceae</taxon>
        <taxon>Aphanomyces</taxon>
    </lineage>
</organism>
<feature type="signal peptide" evidence="5">
    <location>
        <begin position="1"/>
        <end position="16"/>
    </location>
</feature>
<dbReference type="InterPro" id="IPR040067">
    <property type="entry name" value="WDR47"/>
</dbReference>
<feature type="compositionally biased region" description="Pro residues" evidence="4">
    <location>
        <begin position="488"/>
        <end position="497"/>
    </location>
</feature>
<accession>A0A024U5D7</accession>
<dbReference type="SUPFAM" id="SSF50978">
    <property type="entry name" value="WD40 repeat-like"/>
    <property type="match status" value="1"/>
</dbReference>
<dbReference type="GeneID" id="20084023"/>
<gene>
    <name evidence="6" type="ORF">H310_06973</name>
</gene>
<sequence>MATALLLHAFYASCIADDSPQIRSMWLKRLQIISPPHAADLQLLIHAVDVRQLRPELASWNIHHERWGCFRELVSFLRDVPKEGLRYMTIQPLHLQTLLGQAMAFQEISATGRPFAEASDTSLALVESTNGEMPAWDCFNSSWSSLHRRFTPASLYLDGESRRGIRRVSHVTPMPRSSLPSRQTPPWPTTTVSDDLTLPVLSQPVPVLQDFSCQTDPASICHRASQTKTTLVSTIATTQTDTPPAVHHQFVQASLHVDSQHSQTQTTMLPTRHTPTQTIATANESSSTQTIPTSATHIACQTVESMPVARWDTTKRAATSDNAPNNQAEGRPMLKNEQAESSCCLEEPEESVDGDKVEVGSNRGDDNLNTTLRAQAPPVDVPSSQWETIAIGQGAPPSSPAAPSRNDMIRLSEAWSQIDAVPSRPLQVQPCAKPPRDVESASPAMILLTQAVVTSQNSRLSFRHESRPNAWMGESSLVKSDQAQLTPPQGPPRPQPRQPLRVGATMAFAQEERAAILRATVIAESRESQAIRAMSISHSGKYIAMGTNARVLRVLNIHDAIGKAASGLPLATRQLLPVVSEHYKHHSGPIYCLAWHPRDVVVASVGSSDGSIHLAKPFALDAAPVGLSGHPGKVRAVQFCPQNGHIVGSVGSGDALVRIWDAHAVQAAPIMQMHGHVGELTSFEFARAGDVCVTGSQDRTVRLWDLRSEASQSILQGTSPVQAVTCHPRQADWIASGHSDGSCLVWDRRHAASPLATMRHHGKECRVVAWQGPSSNDSFLLTGSFDGTTCVVTDKWTVLGTFQENDDMILQGQWHPSVPAFATSGGDKALKLWKLS</sequence>
<dbReference type="eggNOG" id="KOG0641">
    <property type="taxonomic scope" value="Eukaryota"/>
</dbReference>
<feature type="compositionally biased region" description="Polar residues" evidence="4">
    <location>
        <begin position="477"/>
        <end position="486"/>
    </location>
</feature>
<reference evidence="6" key="1">
    <citation type="submission" date="2013-12" db="EMBL/GenBank/DDBJ databases">
        <title>The Genome Sequence of Aphanomyces invadans NJM9701.</title>
        <authorList>
            <consortium name="The Broad Institute Genomics Platform"/>
            <person name="Russ C."/>
            <person name="Tyler B."/>
            <person name="van West P."/>
            <person name="Dieguez-Uribeondo J."/>
            <person name="Young S.K."/>
            <person name="Zeng Q."/>
            <person name="Gargeya S."/>
            <person name="Fitzgerald M."/>
            <person name="Abouelleil A."/>
            <person name="Alvarado L."/>
            <person name="Chapman S.B."/>
            <person name="Gainer-Dewar J."/>
            <person name="Goldberg J."/>
            <person name="Griggs A."/>
            <person name="Gujja S."/>
            <person name="Hansen M."/>
            <person name="Howarth C."/>
            <person name="Imamovic A."/>
            <person name="Ireland A."/>
            <person name="Larimer J."/>
            <person name="McCowan C."/>
            <person name="Murphy C."/>
            <person name="Pearson M."/>
            <person name="Poon T.W."/>
            <person name="Priest M."/>
            <person name="Roberts A."/>
            <person name="Saif S."/>
            <person name="Shea T."/>
            <person name="Sykes S."/>
            <person name="Wortman J."/>
            <person name="Nusbaum C."/>
            <person name="Birren B."/>
        </authorList>
    </citation>
    <scope>NUCLEOTIDE SEQUENCE [LARGE SCALE GENOMIC DNA]</scope>
    <source>
        <strain evidence="6">NJM9701</strain>
    </source>
</reference>
<feature type="chain" id="PRO_5001535193" evidence="5">
    <location>
        <begin position="17"/>
        <end position="836"/>
    </location>
</feature>
<feature type="region of interest" description="Disordered" evidence="4">
    <location>
        <begin position="171"/>
        <end position="191"/>
    </location>
</feature>
<dbReference type="InterPro" id="IPR019775">
    <property type="entry name" value="WD40_repeat_CS"/>
</dbReference>
<dbReference type="EMBL" id="KI913963">
    <property type="protein sequence ID" value="ETW01459.1"/>
    <property type="molecule type" value="Genomic_DNA"/>
</dbReference>
<dbReference type="PANTHER" id="PTHR19863:SF5">
    <property type="entry name" value="WD REPEAT-CONTAINING PROTEIN 47"/>
    <property type="match status" value="1"/>
</dbReference>
<evidence type="ECO:0000313" key="6">
    <source>
        <dbReference type="EMBL" id="ETW01459.1"/>
    </source>
</evidence>
<dbReference type="Pfam" id="PF00400">
    <property type="entry name" value="WD40"/>
    <property type="match status" value="5"/>
</dbReference>
<dbReference type="OrthoDB" id="79478at2759"/>
<feature type="repeat" description="WD" evidence="3">
    <location>
        <begin position="802"/>
        <end position="836"/>
    </location>
</feature>